<dbReference type="GO" id="GO:0005886">
    <property type="term" value="C:plasma membrane"/>
    <property type="evidence" value="ECO:0007669"/>
    <property type="project" value="UniProtKB-SubCell"/>
</dbReference>
<feature type="transmembrane region" description="Helical" evidence="12">
    <location>
        <begin position="350"/>
        <end position="369"/>
    </location>
</feature>
<dbReference type="Pfam" id="PF02378">
    <property type="entry name" value="PTS_EIIC"/>
    <property type="match status" value="1"/>
</dbReference>
<keyword evidence="2" id="KW-0813">Transport</keyword>
<comment type="caution">
    <text evidence="15">The sequence shown here is derived from an EMBL/GenBank/DDBJ whole genome shotgun (WGS) entry which is preliminary data.</text>
</comment>
<evidence type="ECO:0000256" key="6">
    <source>
        <dbReference type="ARBA" id="ARBA00022683"/>
    </source>
</evidence>
<dbReference type="InterPro" id="IPR018113">
    <property type="entry name" value="PTrfase_EIIB_Cys"/>
</dbReference>
<organism evidence="15 16">
    <name type="scientific">Streptococcus mitis</name>
    <dbReference type="NCBI Taxonomy" id="28037"/>
    <lineage>
        <taxon>Bacteria</taxon>
        <taxon>Bacillati</taxon>
        <taxon>Bacillota</taxon>
        <taxon>Bacilli</taxon>
        <taxon>Lactobacillales</taxon>
        <taxon>Streptococcaceae</taxon>
        <taxon>Streptococcus</taxon>
        <taxon>Streptococcus mitis group</taxon>
    </lineage>
</organism>
<evidence type="ECO:0000256" key="10">
    <source>
        <dbReference type="ARBA" id="ARBA00023136"/>
    </source>
</evidence>
<keyword evidence="5" id="KW-0808">Transferase</keyword>
<evidence type="ECO:0000256" key="5">
    <source>
        <dbReference type="ARBA" id="ARBA00022679"/>
    </source>
</evidence>
<evidence type="ECO:0000256" key="12">
    <source>
        <dbReference type="SAM" id="Phobius"/>
    </source>
</evidence>
<feature type="domain" description="PTS EIIB type-1" evidence="13">
    <location>
        <begin position="431"/>
        <end position="510"/>
    </location>
</feature>
<gene>
    <name evidence="15" type="ORF">B7694_10270</name>
</gene>
<dbReference type="InterPro" id="IPR013013">
    <property type="entry name" value="PTS_EIIC_1"/>
</dbReference>
<dbReference type="Proteomes" id="UP000193505">
    <property type="component" value="Unassembled WGS sequence"/>
</dbReference>
<feature type="transmembrane region" description="Helical" evidence="12">
    <location>
        <begin position="120"/>
        <end position="138"/>
    </location>
</feature>
<evidence type="ECO:0000256" key="11">
    <source>
        <dbReference type="PROSITE-ProRule" id="PRU00421"/>
    </source>
</evidence>
<reference evidence="15 16" key="1">
    <citation type="journal article" date="2016" name="Eur. J. Clin. Microbiol. Infect. Dis.">
        <title>Whole genome sequencing as a tool for phylogenetic analysis of clinical strains of Mitis group streptococci.</title>
        <authorList>
            <person name="Rasmussen L.H."/>
            <person name="Dargis R."/>
            <person name="Hojholt K."/>
            <person name="Christensen J.J."/>
            <person name="Skovgaard O."/>
            <person name="Justesen U.S."/>
            <person name="Rosenvinge F.S."/>
            <person name="Moser C."/>
            <person name="Lukjancenko O."/>
            <person name="Rasmussen S."/>
            <person name="Nielsen X.C."/>
        </authorList>
    </citation>
    <scope>NUCLEOTIDE SEQUENCE [LARGE SCALE GENOMIC DNA]</scope>
    <source>
        <strain evidence="15 16">OD_310347_11</strain>
    </source>
</reference>
<protein>
    <submittedName>
        <fullName evidence="15">PTS glucose transporter subunit IIBC</fullName>
    </submittedName>
</protein>
<sequence length="510" mass="55095">MRGSFMFKVLQKVGKAFMLPIAILPAAGLLLGIGGALSNPTTIATYPILDNSIFQSIFQVMSSAGEVVFSNLSLLLCVGLCIGLAKRDKGTAALAGVTGYLVMTATIKALVKLFMAEGSAIDTGVIGALVVGIVAVYLHNRYNNIQLPSALGFFGGSRFVPIVTSFSSILIGFVFFVIWPPFQQLLVSTGGYISQAGPIGTFLYGFLMRLSGAVGLHHMIYPMFWYTELGGVETVAGQTVVGAQKIFFAQLADPAHSGLFTEGTRFFAGRFSTMMFGLPAACLAMYHSVPKNRRKKYAGLFFGVALTSFITGITEPIEFMFLFVSPVLYVVHAFLDGVSFFIADVLNISIGNTFSGGVIDFTLFGILQGNAKTNWVLQIPFGLIWSVLYYIIFRWFIIQFNVLTPGRGEEVDSKEISESADSTSNTADHLKQDSLQIIRALGGSNNIEDVDACVTRLRVAVKEVDQVDKALLRQIGAIDVLEVKGGIQAIYGAKAILYKNSINEILGIDD</sequence>
<evidence type="ECO:0000259" key="13">
    <source>
        <dbReference type="PROSITE" id="PS51098"/>
    </source>
</evidence>
<keyword evidence="6" id="KW-0598">Phosphotransferase system</keyword>
<dbReference type="NCBIfam" id="TIGR00826">
    <property type="entry name" value="EIIB_glc"/>
    <property type="match status" value="1"/>
</dbReference>
<evidence type="ECO:0000313" key="16">
    <source>
        <dbReference type="Proteomes" id="UP000193505"/>
    </source>
</evidence>
<keyword evidence="8" id="KW-0418">Kinase</keyword>
<feature type="transmembrane region" description="Helical" evidence="12">
    <location>
        <begin position="67"/>
        <end position="85"/>
    </location>
</feature>
<dbReference type="EMBL" id="NCVL01000056">
    <property type="protein sequence ID" value="ORP01703.1"/>
    <property type="molecule type" value="Genomic_DNA"/>
</dbReference>
<keyword evidence="9 12" id="KW-1133">Transmembrane helix</keyword>
<dbReference type="GO" id="GO:0009401">
    <property type="term" value="P:phosphoenolpyruvate-dependent sugar phosphotransferase system"/>
    <property type="evidence" value="ECO:0007669"/>
    <property type="project" value="UniProtKB-KW"/>
</dbReference>
<dbReference type="PROSITE" id="PS51098">
    <property type="entry name" value="PTS_EIIB_TYPE_1"/>
    <property type="match status" value="1"/>
</dbReference>
<evidence type="ECO:0000256" key="8">
    <source>
        <dbReference type="ARBA" id="ARBA00022777"/>
    </source>
</evidence>
<dbReference type="PROSITE" id="PS01035">
    <property type="entry name" value="PTS_EIIB_TYPE_1_CYS"/>
    <property type="match status" value="1"/>
</dbReference>
<feature type="transmembrane region" description="Helical" evidence="12">
    <location>
        <begin position="320"/>
        <end position="343"/>
    </location>
</feature>
<dbReference type="AlphaFoldDB" id="A0A1X1KQI7"/>
<feature type="domain" description="PTS EIIC type-1" evidence="14">
    <location>
        <begin position="4"/>
        <end position="409"/>
    </location>
</feature>
<evidence type="ECO:0000256" key="7">
    <source>
        <dbReference type="ARBA" id="ARBA00022692"/>
    </source>
</evidence>
<feature type="transmembrane region" description="Helical" evidence="12">
    <location>
        <begin position="375"/>
        <end position="397"/>
    </location>
</feature>
<feature type="transmembrane region" description="Helical" evidence="12">
    <location>
        <begin position="159"/>
        <end position="179"/>
    </location>
</feature>
<feature type="transmembrane region" description="Helical" evidence="12">
    <location>
        <begin position="297"/>
        <end position="314"/>
    </location>
</feature>
<evidence type="ECO:0000256" key="4">
    <source>
        <dbReference type="ARBA" id="ARBA00022597"/>
    </source>
</evidence>
<dbReference type="Gene3D" id="3.30.1360.60">
    <property type="entry name" value="Glucose permease domain IIB"/>
    <property type="match status" value="1"/>
</dbReference>
<keyword evidence="3" id="KW-1003">Cell membrane</keyword>
<dbReference type="GO" id="GO:0008982">
    <property type="term" value="F:protein-N(PI)-phosphohistidine-sugar phosphotransferase activity"/>
    <property type="evidence" value="ECO:0007669"/>
    <property type="project" value="InterPro"/>
</dbReference>
<proteinExistence type="predicted"/>
<evidence type="ECO:0000256" key="2">
    <source>
        <dbReference type="ARBA" id="ARBA00022448"/>
    </source>
</evidence>
<name>A0A1X1KQI7_STRMT</name>
<accession>A0A1X1KQI7</accession>
<evidence type="ECO:0000256" key="1">
    <source>
        <dbReference type="ARBA" id="ARBA00004651"/>
    </source>
</evidence>
<feature type="active site" description="Phosphocysteine intermediate; for EIIB activity" evidence="11">
    <location>
        <position position="453"/>
    </location>
</feature>
<dbReference type="Pfam" id="PF00367">
    <property type="entry name" value="PTS_EIIB"/>
    <property type="match status" value="1"/>
</dbReference>
<dbReference type="GO" id="GO:0090563">
    <property type="term" value="F:protein-phosphocysteine-sugar phosphotransferase activity"/>
    <property type="evidence" value="ECO:0007669"/>
    <property type="project" value="TreeGrafter"/>
</dbReference>
<evidence type="ECO:0000256" key="9">
    <source>
        <dbReference type="ARBA" id="ARBA00022989"/>
    </source>
</evidence>
<feature type="transmembrane region" description="Helical" evidence="12">
    <location>
        <begin position="92"/>
        <end position="114"/>
    </location>
</feature>
<dbReference type="InterPro" id="IPR036878">
    <property type="entry name" value="Glu_permease_IIB"/>
</dbReference>
<dbReference type="InterPro" id="IPR001996">
    <property type="entry name" value="PTS_IIB_1"/>
</dbReference>
<comment type="subcellular location">
    <subcellularLocation>
        <location evidence="1">Cell membrane</location>
        <topology evidence="1">Multi-pass membrane protein</topology>
    </subcellularLocation>
</comment>
<evidence type="ECO:0000256" key="3">
    <source>
        <dbReference type="ARBA" id="ARBA00022475"/>
    </source>
</evidence>
<dbReference type="CDD" id="cd00212">
    <property type="entry name" value="PTS_IIB_glc"/>
    <property type="match status" value="1"/>
</dbReference>
<dbReference type="PROSITE" id="PS51103">
    <property type="entry name" value="PTS_EIIC_TYPE_1"/>
    <property type="match status" value="1"/>
</dbReference>
<keyword evidence="7 12" id="KW-0812">Transmembrane</keyword>
<keyword evidence="10 12" id="KW-0472">Membrane</keyword>
<dbReference type="PANTHER" id="PTHR30009:SF24">
    <property type="entry name" value="PTS SYSTEM, IIBC COMPONENT"/>
    <property type="match status" value="1"/>
</dbReference>
<evidence type="ECO:0000259" key="14">
    <source>
        <dbReference type="PROSITE" id="PS51103"/>
    </source>
</evidence>
<evidence type="ECO:0000313" key="15">
    <source>
        <dbReference type="EMBL" id="ORP01703.1"/>
    </source>
</evidence>
<dbReference type="SUPFAM" id="SSF55604">
    <property type="entry name" value="Glucose permease domain IIB"/>
    <property type="match status" value="1"/>
</dbReference>
<dbReference type="InterPro" id="IPR003352">
    <property type="entry name" value="PTS_EIIC"/>
</dbReference>
<keyword evidence="4 15" id="KW-0762">Sugar transport</keyword>
<dbReference type="InterPro" id="IPR050429">
    <property type="entry name" value="PTS_Glucose_EIICBA"/>
</dbReference>
<dbReference type="PANTHER" id="PTHR30009">
    <property type="entry name" value="CYTOCHROME C-TYPE SYNTHESIS PROTEIN AND PTS TRANSMEMBRANE COMPONENT"/>
    <property type="match status" value="1"/>
</dbReference>
<dbReference type="GO" id="GO:0016301">
    <property type="term" value="F:kinase activity"/>
    <property type="evidence" value="ECO:0007669"/>
    <property type="project" value="UniProtKB-KW"/>
</dbReference>